<dbReference type="GO" id="GO:0008168">
    <property type="term" value="F:methyltransferase activity"/>
    <property type="evidence" value="ECO:0007669"/>
    <property type="project" value="UniProtKB-KW"/>
</dbReference>
<evidence type="ECO:0000256" key="6">
    <source>
        <dbReference type="HAMAP-Rule" id="MF_00074"/>
    </source>
</evidence>
<feature type="binding site" evidence="6">
    <location>
        <position position="151"/>
    </location>
    <ligand>
        <name>S-adenosyl-L-methionine</name>
        <dbReference type="ChEBI" id="CHEBI:59789"/>
    </ligand>
</feature>
<comment type="caution">
    <text evidence="6">Lacks conserved residue(s) required for the propagation of feature annotation.</text>
</comment>
<gene>
    <name evidence="6 7" type="primary">rsmG</name>
    <name evidence="7" type="ORF">ACFOOQ_08180</name>
</gene>
<dbReference type="RefSeq" id="WP_379725378.1">
    <property type="nucleotide sequence ID" value="NZ_JBHRYJ010000001.1"/>
</dbReference>
<dbReference type="Gene3D" id="3.40.50.150">
    <property type="entry name" value="Vaccinia Virus protein VP39"/>
    <property type="match status" value="1"/>
</dbReference>
<comment type="subcellular location">
    <subcellularLocation>
        <location evidence="6">Cytoplasm</location>
    </subcellularLocation>
</comment>
<dbReference type="EC" id="2.1.1.170" evidence="6"/>
<keyword evidence="8" id="KW-1185">Reference proteome</keyword>
<keyword evidence="1 6" id="KW-0963">Cytoplasm</keyword>
<evidence type="ECO:0000256" key="4">
    <source>
        <dbReference type="ARBA" id="ARBA00022679"/>
    </source>
</evidence>
<organism evidence="7 8">
    <name type="scientific">Ferrovibrio xuzhouensis</name>
    <dbReference type="NCBI Taxonomy" id="1576914"/>
    <lineage>
        <taxon>Bacteria</taxon>
        <taxon>Pseudomonadati</taxon>
        <taxon>Pseudomonadota</taxon>
        <taxon>Alphaproteobacteria</taxon>
        <taxon>Rhodospirillales</taxon>
        <taxon>Rhodospirillaceae</taxon>
        <taxon>Ferrovibrio</taxon>
    </lineage>
</organism>
<name>A0ABV7VFC2_9PROT</name>
<evidence type="ECO:0000313" key="8">
    <source>
        <dbReference type="Proteomes" id="UP001595711"/>
    </source>
</evidence>
<comment type="caution">
    <text evidence="7">The sequence shown here is derived from an EMBL/GenBank/DDBJ whole genome shotgun (WGS) entry which is preliminary data.</text>
</comment>
<feature type="binding site" evidence="6">
    <location>
        <position position="75"/>
    </location>
    <ligand>
        <name>S-adenosyl-L-methionine</name>
        <dbReference type="ChEBI" id="CHEBI:59789"/>
    </ligand>
</feature>
<proteinExistence type="inferred from homology"/>
<evidence type="ECO:0000256" key="5">
    <source>
        <dbReference type="ARBA" id="ARBA00022691"/>
    </source>
</evidence>
<dbReference type="EMBL" id="JBHRYJ010000001">
    <property type="protein sequence ID" value="MFC3675516.1"/>
    <property type="molecule type" value="Genomic_DNA"/>
</dbReference>
<keyword evidence="2 6" id="KW-0698">rRNA processing</keyword>
<dbReference type="InterPro" id="IPR003682">
    <property type="entry name" value="rRNA_ssu_MeTfrase_G"/>
</dbReference>
<evidence type="ECO:0000256" key="2">
    <source>
        <dbReference type="ARBA" id="ARBA00022552"/>
    </source>
</evidence>
<dbReference type="GO" id="GO:0032259">
    <property type="term" value="P:methylation"/>
    <property type="evidence" value="ECO:0007669"/>
    <property type="project" value="UniProtKB-KW"/>
</dbReference>
<dbReference type="PANTHER" id="PTHR31760">
    <property type="entry name" value="S-ADENOSYL-L-METHIONINE-DEPENDENT METHYLTRANSFERASES SUPERFAMILY PROTEIN"/>
    <property type="match status" value="1"/>
</dbReference>
<evidence type="ECO:0000256" key="1">
    <source>
        <dbReference type="ARBA" id="ARBA00022490"/>
    </source>
</evidence>
<comment type="catalytic activity">
    <reaction evidence="6">
        <text>guanosine(527) in 16S rRNA + S-adenosyl-L-methionine = N(7)-methylguanosine(527) in 16S rRNA + S-adenosyl-L-homocysteine</text>
        <dbReference type="Rhea" id="RHEA:42732"/>
        <dbReference type="Rhea" id="RHEA-COMP:10209"/>
        <dbReference type="Rhea" id="RHEA-COMP:10210"/>
        <dbReference type="ChEBI" id="CHEBI:57856"/>
        <dbReference type="ChEBI" id="CHEBI:59789"/>
        <dbReference type="ChEBI" id="CHEBI:74269"/>
        <dbReference type="ChEBI" id="CHEBI:74480"/>
        <dbReference type="EC" id="2.1.1.170"/>
    </reaction>
</comment>
<evidence type="ECO:0000313" key="7">
    <source>
        <dbReference type="EMBL" id="MFC3675516.1"/>
    </source>
</evidence>
<sequence length="219" mass="23201">MTKHLSPADFQAATGCNAAALARLDTYAALLAKWQVAINLVAGNTLPDLWQRHFLDSAQLLALAPPGTARWLDLGSGGGFPGLVIAALGVEAGIATVHLVESDQRKATFLREAARAMDLPGVTVHVKRIEAMEPAALHAAMGGAPDVISARALAPLGDLLGLAHRLAGPDTLYLFPKGRQAEDELTGARRYWTIRDLRLLPSKTDPAARILSIRGLEPA</sequence>
<dbReference type="HAMAP" id="MF_00074">
    <property type="entry name" value="16SrRNA_methyltr_G"/>
    <property type="match status" value="1"/>
</dbReference>
<dbReference type="PANTHER" id="PTHR31760:SF0">
    <property type="entry name" value="S-ADENOSYL-L-METHIONINE-DEPENDENT METHYLTRANSFERASES SUPERFAMILY PROTEIN"/>
    <property type="match status" value="1"/>
</dbReference>
<reference evidence="8" key="1">
    <citation type="journal article" date="2019" name="Int. J. Syst. Evol. Microbiol.">
        <title>The Global Catalogue of Microorganisms (GCM) 10K type strain sequencing project: providing services to taxonomists for standard genome sequencing and annotation.</title>
        <authorList>
            <consortium name="The Broad Institute Genomics Platform"/>
            <consortium name="The Broad Institute Genome Sequencing Center for Infectious Disease"/>
            <person name="Wu L."/>
            <person name="Ma J."/>
        </authorList>
    </citation>
    <scope>NUCLEOTIDE SEQUENCE [LARGE SCALE GENOMIC DNA]</scope>
    <source>
        <strain evidence="8">KCTC 42182</strain>
    </source>
</reference>
<dbReference type="NCBIfam" id="TIGR00138">
    <property type="entry name" value="rsmG_gidB"/>
    <property type="match status" value="1"/>
</dbReference>
<accession>A0ABV7VFC2</accession>
<evidence type="ECO:0000256" key="3">
    <source>
        <dbReference type="ARBA" id="ARBA00022603"/>
    </source>
</evidence>
<comment type="similarity">
    <text evidence="6">Belongs to the methyltransferase superfamily. RNA methyltransferase RsmG family.</text>
</comment>
<feature type="binding site" evidence="6">
    <location>
        <begin position="129"/>
        <end position="130"/>
    </location>
    <ligand>
        <name>S-adenosyl-L-methionine</name>
        <dbReference type="ChEBI" id="CHEBI:59789"/>
    </ligand>
</feature>
<dbReference type="SUPFAM" id="SSF53335">
    <property type="entry name" value="S-adenosyl-L-methionine-dependent methyltransferases"/>
    <property type="match status" value="1"/>
</dbReference>
<keyword evidence="3 6" id="KW-0489">Methyltransferase</keyword>
<keyword evidence="4 6" id="KW-0808">Transferase</keyword>
<keyword evidence="5 6" id="KW-0949">S-adenosyl-L-methionine</keyword>
<dbReference type="InterPro" id="IPR029063">
    <property type="entry name" value="SAM-dependent_MTases_sf"/>
</dbReference>
<protein>
    <recommendedName>
        <fullName evidence="6">Ribosomal RNA small subunit methyltransferase G</fullName>
        <ecNumber evidence="6">2.1.1.170</ecNumber>
    </recommendedName>
    <alternativeName>
        <fullName evidence="6">16S rRNA 7-methylguanosine methyltransferase</fullName>
        <shortName evidence="6">16S rRNA m7G methyltransferase</shortName>
    </alternativeName>
</protein>
<dbReference type="Pfam" id="PF02527">
    <property type="entry name" value="GidB"/>
    <property type="match status" value="1"/>
</dbReference>
<dbReference type="PIRSF" id="PIRSF003078">
    <property type="entry name" value="GidB"/>
    <property type="match status" value="1"/>
</dbReference>
<comment type="function">
    <text evidence="6">Specifically methylates the N7 position of guanine in position 527 of 16S rRNA.</text>
</comment>
<feature type="binding site" evidence="6">
    <location>
        <position position="80"/>
    </location>
    <ligand>
        <name>S-adenosyl-L-methionine</name>
        <dbReference type="ChEBI" id="CHEBI:59789"/>
    </ligand>
</feature>
<dbReference type="Proteomes" id="UP001595711">
    <property type="component" value="Unassembled WGS sequence"/>
</dbReference>